<proteinExistence type="predicted"/>
<dbReference type="InterPro" id="IPR022441">
    <property type="entry name" value="Para_beta_helix_rpt-2"/>
</dbReference>
<comment type="caution">
    <text evidence="2">The sequence shown here is derived from an EMBL/GenBank/DDBJ whole genome shotgun (WGS) entry which is preliminary data.</text>
</comment>
<dbReference type="InterPro" id="IPR007742">
    <property type="entry name" value="NosD_dom"/>
</dbReference>
<protein>
    <recommendedName>
        <fullName evidence="1">Periplasmic copper-binding protein NosD beta helix domain-containing protein</fullName>
    </recommendedName>
</protein>
<organism evidence="2">
    <name type="scientific">marine sediment metagenome</name>
    <dbReference type="NCBI Taxonomy" id="412755"/>
    <lineage>
        <taxon>unclassified sequences</taxon>
        <taxon>metagenomes</taxon>
        <taxon>ecological metagenomes</taxon>
    </lineage>
</organism>
<dbReference type="InterPro" id="IPR012334">
    <property type="entry name" value="Pectin_lyas_fold"/>
</dbReference>
<sequence>QGDWSKRGYGGNWDNVISGHDDYPGFGDGALVKVAIGYTELRGDTTPATAYIDDITINGDLYELELPPPTEVYVDAAWTSQGDVDAFDPDLIWQHDAFASIQAGINAVAEDGTVNVAAGTYNEAVLIDRQLTLLGANDGVNPVTEPRGAESIIDASVIKASGVVFDGFTVTSDSGPGIYTGKTILGDQIENLQVRNNVVQVHILGIVVGNTRLATVSNNLIQNAYVGIYLHMAHDSEISGNEV</sequence>
<dbReference type="SUPFAM" id="SSF51126">
    <property type="entry name" value="Pectin lyase-like"/>
    <property type="match status" value="1"/>
</dbReference>
<dbReference type="Pfam" id="PF05048">
    <property type="entry name" value="NosD"/>
    <property type="match status" value="1"/>
</dbReference>
<dbReference type="AlphaFoldDB" id="X1U0C6"/>
<dbReference type="InterPro" id="IPR011050">
    <property type="entry name" value="Pectin_lyase_fold/virulence"/>
</dbReference>
<accession>X1U0C6</accession>
<dbReference type="Gene3D" id="2.160.20.10">
    <property type="entry name" value="Single-stranded right-handed beta-helix, Pectin lyase-like"/>
    <property type="match status" value="2"/>
</dbReference>
<evidence type="ECO:0000313" key="2">
    <source>
        <dbReference type="EMBL" id="GAJ10983.1"/>
    </source>
</evidence>
<gene>
    <name evidence="2" type="ORF">S12H4_51061</name>
</gene>
<reference evidence="2" key="1">
    <citation type="journal article" date="2014" name="Front. Microbiol.">
        <title>High frequency of phylogenetically diverse reductive dehalogenase-homologous genes in deep subseafloor sedimentary metagenomes.</title>
        <authorList>
            <person name="Kawai M."/>
            <person name="Futagami T."/>
            <person name="Toyoda A."/>
            <person name="Takaki Y."/>
            <person name="Nishi S."/>
            <person name="Hori S."/>
            <person name="Arai W."/>
            <person name="Tsubouchi T."/>
            <person name="Morono Y."/>
            <person name="Uchiyama I."/>
            <person name="Ito T."/>
            <person name="Fujiyama A."/>
            <person name="Inagaki F."/>
            <person name="Takami H."/>
        </authorList>
    </citation>
    <scope>NUCLEOTIDE SEQUENCE</scope>
    <source>
        <strain evidence="2">Expedition CK06-06</strain>
    </source>
</reference>
<evidence type="ECO:0000259" key="1">
    <source>
        <dbReference type="Pfam" id="PF05048"/>
    </source>
</evidence>
<feature type="non-terminal residue" evidence="2">
    <location>
        <position position="1"/>
    </location>
</feature>
<dbReference type="NCBIfam" id="TIGR03804">
    <property type="entry name" value="para_beta_helix"/>
    <property type="match status" value="1"/>
</dbReference>
<feature type="non-terminal residue" evidence="2">
    <location>
        <position position="243"/>
    </location>
</feature>
<dbReference type="EMBL" id="BARW01032230">
    <property type="protein sequence ID" value="GAJ10983.1"/>
    <property type="molecule type" value="Genomic_DNA"/>
</dbReference>
<name>X1U0C6_9ZZZZ</name>
<feature type="domain" description="Periplasmic copper-binding protein NosD beta helix" evidence="1">
    <location>
        <begin position="188"/>
        <end position="242"/>
    </location>
</feature>